<dbReference type="Pfam" id="PF19763">
    <property type="entry name" value="DUF6250"/>
    <property type="match status" value="1"/>
</dbReference>
<keyword evidence="3" id="KW-1185">Reference proteome</keyword>
<evidence type="ECO:0000259" key="1">
    <source>
        <dbReference type="Pfam" id="PF19763"/>
    </source>
</evidence>
<evidence type="ECO:0000313" key="3">
    <source>
        <dbReference type="Proteomes" id="UP000184516"/>
    </source>
</evidence>
<dbReference type="InterPro" id="IPR046217">
    <property type="entry name" value="DUF6250"/>
</dbReference>
<dbReference type="AlphaFoldDB" id="A0A1M5JNL1"/>
<dbReference type="RefSeq" id="WP_073370268.1">
    <property type="nucleotide sequence ID" value="NZ_FQWB01000004.1"/>
</dbReference>
<accession>A0A1M5JNL1</accession>
<feature type="domain" description="DUF6250" evidence="1">
    <location>
        <begin position="66"/>
        <end position="224"/>
    </location>
</feature>
<dbReference type="Proteomes" id="UP000184516">
    <property type="component" value="Unassembled WGS sequence"/>
</dbReference>
<dbReference type="EMBL" id="FQWB01000004">
    <property type="protein sequence ID" value="SHG42118.1"/>
    <property type="molecule type" value="Genomic_DNA"/>
</dbReference>
<gene>
    <name evidence="2" type="ORF">SAMN05443549_1049</name>
</gene>
<protein>
    <recommendedName>
        <fullName evidence="1">DUF6250 domain-containing protein</fullName>
    </recommendedName>
</protein>
<name>A0A1M5JNL1_9FLAO</name>
<dbReference type="STRING" id="468056.SAMN05443549_1049"/>
<dbReference type="Gene3D" id="2.60.120.200">
    <property type="match status" value="1"/>
</dbReference>
<organism evidence="2 3">
    <name type="scientific">Flavobacterium fluvii</name>
    <dbReference type="NCBI Taxonomy" id="468056"/>
    <lineage>
        <taxon>Bacteria</taxon>
        <taxon>Pseudomonadati</taxon>
        <taxon>Bacteroidota</taxon>
        <taxon>Flavobacteriia</taxon>
        <taxon>Flavobacteriales</taxon>
        <taxon>Flavobacteriaceae</taxon>
        <taxon>Flavobacterium</taxon>
    </lineage>
</organism>
<sequence length="230" mass="26619">MKSKYLVLVFLVFAIPLFSQSKTKEGLKTKVIYSDNFDLDLSNWNVEFEKPETSSLKIIDGKLDVSTSIGATIWFKTQLSGNIMITYDVKVMDEGGAFDRVSDLNAFWMATDPLSPNSIKRDGKFASYDNLNLYYAGVGGHYNKFTRFRKYNGIEDKSILKEYTDKEHLLVGNKLYSVKIIVNNGHIQYFLNGELYWNFQDDKPYKQGFFGFRTSKSHQQFDNFKVFKLD</sequence>
<reference evidence="3" key="1">
    <citation type="submission" date="2016-11" db="EMBL/GenBank/DDBJ databases">
        <authorList>
            <person name="Varghese N."/>
            <person name="Submissions S."/>
        </authorList>
    </citation>
    <scope>NUCLEOTIDE SEQUENCE [LARGE SCALE GENOMIC DNA]</scope>
    <source>
        <strain evidence="3">DSM 19978</strain>
    </source>
</reference>
<evidence type="ECO:0000313" key="2">
    <source>
        <dbReference type="EMBL" id="SHG42118.1"/>
    </source>
</evidence>
<proteinExistence type="predicted"/>
<dbReference type="OrthoDB" id="262615at2"/>